<sequence>MANPLKFDPARDEIIRERAYHLWESEGRPEGRAAEYWERASELVQMEESGNPGQLPNPIAEGVDPSAPQGVEEAFIQENLGEFPGQLTDQGDATLTPKPRKPRAKKPKAT</sequence>
<proteinExistence type="predicted"/>
<dbReference type="RefSeq" id="WP_227322375.1">
    <property type="nucleotide sequence ID" value="NZ_JAESVB010000007.1"/>
</dbReference>
<accession>A0A963YUB8</accession>
<evidence type="ECO:0000313" key="3">
    <source>
        <dbReference type="Proteomes" id="UP000708298"/>
    </source>
</evidence>
<feature type="compositionally biased region" description="Basic residues" evidence="1">
    <location>
        <begin position="98"/>
        <end position="110"/>
    </location>
</feature>
<keyword evidence="3" id="KW-1185">Reference proteome</keyword>
<dbReference type="Pfam" id="PF11154">
    <property type="entry name" value="DUF2934"/>
    <property type="match status" value="1"/>
</dbReference>
<organism evidence="2 3">
    <name type="scientific">Acidisoma silvae</name>
    <dbReference type="NCBI Taxonomy" id="2802396"/>
    <lineage>
        <taxon>Bacteria</taxon>
        <taxon>Pseudomonadati</taxon>
        <taxon>Pseudomonadota</taxon>
        <taxon>Alphaproteobacteria</taxon>
        <taxon>Acetobacterales</taxon>
        <taxon>Acidocellaceae</taxon>
        <taxon>Acidisoma</taxon>
    </lineage>
</organism>
<reference evidence="2" key="2">
    <citation type="submission" date="2021-01" db="EMBL/GenBank/DDBJ databases">
        <authorList>
            <person name="Mieszkin S."/>
            <person name="Pouder E."/>
            <person name="Alain K."/>
        </authorList>
    </citation>
    <scope>NUCLEOTIDE SEQUENCE</scope>
    <source>
        <strain evidence="2">HW T2.11</strain>
    </source>
</reference>
<name>A0A963YUB8_9PROT</name>
<dbReference type="Proteomes" id="UP000708298">
    <property type="component" value="Unassembled WGS sequence"/>
</dbReference>
<dbReference type="AlphaFoldDB" id="A0A963YUB8"/>
<evidence type="ECO:0000256" key="1">
    <source>
        <dbReference type="SAM" id="MobiDB-lite"/>
    </source>
</evidence>
<comment type="caution">
    <text evidence="2">The sequence shown here is derived from an EMBL/GenBank/DDBJ whole genome shotgun (WGS) entry which is preliminary data.</text>
</comment>
<reference evidence="2" key="1">
    <citation type="journal article" date="2021" name="Microorganisms">
        <title>Acidisoma silvae sp. nov. and Acidisomacellulosilytica sp. nov., Two Acidophilic Bacteria Isolated from Decaying Wood, Hydrolyzing Cellulose and Producing Poly-3-hydroxybutyrate.</title>
        <authorList>
            <person name="Mieszkin S."/>
            <person name="Pouder E."/>
            <person name="Uroz S."/>
            <person name="Simon-Colin C."/>
            <person name="Alain K."/>
        </authorList>
    </citation>
    <scope>NUCLEOTIDE SEQUENCE</scope>
    <source>
        <strain evidence="2">HW T2.11</strain>
    </source>
</reference>
<gene>
    <name evidence="2" type="ORF">ASILVAE211_16115</name>
</gene>
<evidence type="ECO:0000313" key="2">
    <source>
        <dbReference type="EMBL" id="MCB8876717.1"/>
    </source>
</evidence>
<dbReference type="InterPro" id="IPR021327">
    <property type="entry name" value="DUF2934"/>
</dbReference>
<feature type="region of interest" description="Disordered" evidence="1">
    <location>
        <begin position="83"/>
        <end position="110"/>
    </location>
</feature>
<feature type="region of interest" description="Disordered" evidence="1">
    <location>
        <begin position="47"/>
        <end position="66"/>
    </location>
</feature>
<protein>
    <submittedName>
        <fullName evidence="2">DUF2934 domain-containing protein</fullName>
    </submittedName>
</protein>
<dbReference type="EMBL" id="JAESVB010000007">
    <property type="protein sequence ID" value="MCB8876717.1"/>
    <property type="molecule type" value="Genomic_DNA"/>
</dbReference>